<protein>
    <submittedName>
        <fullName evidence="2">Uncharacterized protein</fullName>
    </submittedName>
</protein>
<feature type="compositionally biased region" description="Low complexity" evidence="1">
    <location>
        <begin position="112"/>
        <end position="124"/>
    </location>
</feature>
<evidence type="ECO:0000256" key="1">
    <source>
        <dbReference type="SAM" id="MobiDB-lite"/>
    </source>
</evidence>
<sequence>DHRAVGPSPRPPRRGHGRAPLAPRLVAPQPPHVLGAGGVLRRHAVRDRGPRRVRRRAAAAVLLRDRREVLPARRDRPGGAHRAAGQAQDPAVRDLHGHRHGGDGAGGGRRGLAGALLHGPPGRL</sequence>
<name>A0A6J4P6U3_9ACTN</name>
<feature type="non-terminal residue" evidence="2">
    <location>
        <position position="1"/>
    </location>
</feature>
<evidence type="ECO:0000313" key="2">
    <source>
        <dbReference type="EMBL" id="CAA9401779.1"/>
    </source>
</evidence>
<dbReference type="EMBL" id="CADCUP010000149">
    <property type="protein sequence ID" value="CAA9401779.1"/>
    <property type="molecule type" value="Genomic_DNA"/>
</dbReference>
<dbReference type="AlphaFoldDB" id="A0A6J4P6U3"/>
<gene>
    <name evidence="2" type="ORF">AVDCRST_MAG06-2235</name>
</gene>
<feature type="region of interest" description="Disordered" evidence="1">
    <location>
        <begin position="69"/>
        <end position="124"/>
    </location>
</feature>
<organism evidence="2">
    <name type="scientific">uncultured Nocardioides sp</name>
    <dbReference type="NCBI Taxonomy" id="198441"/>
    <lineage>
        <taxon>Bacteria</taxon>
        <taxon>Bacillati</taxon>
        <taxon>Actinomycetota</taxon>
        <taxon>Actinomycetes</taxon>
        <taxon>Propionibacteriales</taxon>
        <taxon>Nocardioidaceae</taxon>
        <taxon>Nocardioides</taxon>
        <taxon>environmental samples</taxon>
    </lineage>
</organism>
<feature type="non-terminal residue" evidence="2">
    <location>
        <position position="124"/>
    </location>
</feature>
<reference evidence="2" key="1">
    <citation type="submission" date="2020-02" db="EMBL/GenBank/DDBJ databases">
        <authorList>
            <person name="Meier V. D."/>
        </authorList>
    </citation>
    <scope>NUCLEOTIDE SEQUENCE</scope>
    <source>
        <strain evidence="2">AVDCRST_MAG06</strain>
    </source>
</reference>
<feature type="compositionally biased region" description="Basic residues" evidence="1">
    <location>
        <begin position="40"/>
        <end position="53"/>
    </location>
</feature>
<feature type="region of interest" description="Disordered" evidence="1">
    <location>
        <begin position="1"/>
        <end position="53"/>
    </location>
</feature>
<feature type="compositionally biased region" description="Basic and acidic residues" evidence="1">
    <location>
        <begin position="69"/>
        <end position="78"/>
    </location>
</feature>
<accession>A0A6J4P6U3</accession>
<proteinExistence type="predicted"/>